<organism evidence="1">
    <name type="scientific">Rhizophora mucronata</name>
    <name type="common">Asiatic mangrove</name>
    <dbReference type="NCBI Taxonomy" id="61149"/>
    <lineage>
        <taxon>Eukaryota</taxon>
        <taxon>Viridiplantae</taxon>
        <taxon>Streptophyta</taxon>
        <taxon>Embryophyta</taxon>
        <taxon>Tracheophyta</taxon>
        <taxon>Spermatophyta</taxon>
        <taxon>Magnoliopsida</taxon>
        <taxon>eudicotyledons</taxon>
        <taxon>Gunneridae</taxon>
        <taxon>Pentapetalae</taxon>
        <taxon>rosids</taxon>
        <taxon>fabids</taxon>
        <taxon>Malpighiales</taxon>
        <taxon>Rhizophoraceae</taxon>
        <taxon>Rhizophora</taxon>
    </lineage>
</organism>
<protein>
    <submittedName>
        <fullName evidence="1">Uncharacterized protein</fullName>
    </submittedName>
</protein>
<evidence type="ECO:0000313" key="1">
    <source>
        <dbReference type="EMBL" id="MBW88133.1"/>
    </source>
</evidence>
<accession>A0A2P2J3R6</accession>
<reference evidence="1" key="1">
    <citation type="submission" date="2018-02" db="EMBL/GenBank/DDBJ databases">
        <title>Rhizophora mucronata_Transcriptome.</title>
        <authorList>
            <person name="Meera S.P."/>
            <person name="Sreeshan A."/>
            <person name="Augustine A."/>
        </authorList>
    </citation>
    <scope>NUCLEOTIDE SEQUENCE</scope>
    <source>
        <tissue evidence="1">Leaf</tissue>
    </source>
</reference>
<dbReference type="EMBL" id="GGEC01007650">
    <property type="protein sequence ID" value="MBW88133.1"/>
    <property type="molecule type" value="Transcribed_RNA"/>
</dbReference>
<proteinExistence type="predicted"/>
<sequence>MDCILLHLC</sequence>
<name>A0A2P2J3R6_RHIMU</name>